<sequence>MSDTRFFRTFVLLWLMNTLLIVMSQQTTLHTHFDMYYFLTFAYREMMFIVSYGALFGVIYMLKWKPLQNLLLFVVVALSVLCMMAEIFCLYNFSTLLNSYVISIALESNMRESFEFLHTYIDMKLLGMYGLFGLGIWLCFKIQVPKCVRNNTLKLKVVYVLLLLLVVVLHIVSVRPSSPSLRFSDVLYHSYTSVSKSFKHALAFMQEYKRLQTHFDEFAKGFEVKPSKEKIANVVLVIGESTQRGKMSLYGYGLPTTPLLESLKQQKPQNLLVFNDVISSQGSTYESLTQVLTFANQENAQNSQWYEHLNLIDAMRLGGYHTTTISNQEAVSFFGNGVATILNRADEVKYLSYGDSFDLTRLDGELLGVLDTYLKQYNVSPPPQLESQQSSLVDSKSHNEPLRFFALHLMGNHDRYESRYPKEFEIFTQSDIRQDFGDKNKIAAYLNSVLYGDFLLREIIKRFADSDSLVLYFSDHGEEVYENGDFAGHSNSKMSRFMVEIPFIMYVSDEFIDKHPELYKRLQKAQNQRYMSDDLIHTLLDIAGIDMQGFES</sequence>
<evidence type="ECO:0000256" key="7">
    <source>
        <dbReference type="SAM" id="Phobius"/>
    </source>
</evidence>
<dbReference type="AlphaFoldDB" id="A0A4U8T1C5"/>
<dbReference type="Pfam" id="PF00884">
    <property type="entry name" value="Sulfatase"/>
    <property type="match status" value="1"/>
</dbReference>
<keyword evidence="5 7" id="KW-1133">Transmembrane helix</keyword>
<evidence type="ECO:0000313" key="9">
    <source>
        <dbReference type="EMBL" id="TLD92317.1"/>
    </source>
</evidence>
<accession>A0A4U8T1C5</accession>
<dbReference type="InterPro" id="IPR000917">
    <property type="entry name" value="Sulfatase_N"/>
</dbReference>
<dbReference type="GO" id="GO:0016776">
    <property type="term" value="F:phosphotransferase activity, phosphate group as acceptor"/>
    <property type="evidence" value="ECO:0007669"/>
    <property type="project" value="TreeGrafter"/>
</dbReference>
<comment type="subcellular location">
    <subcellularLocation>
        <location evidence="1">Cell membrane</location>
        <topology evidence="1">Multi-pass membrane protein</topology>
    </subcellularLocation>
</comment>
<reference evidence="9 10" key="1">
    <citation type="journal article" date="2014" name="Genome Announc.">
        <title>Draft genome sequences of eight enterohepatic helicobacter species isolated from both laboratory and wild rodents.</title>
        <authorList>
            <person name="Sheh A."/>
            <person name="Shen Z."/>
            <person name="Fox J.G."/>
        </authorList>
    </citation>
    <scope>NUCLEOTIDE SEQUENCE [LARGE SCALE GENOMIC DNA]</scope>
    <source>
        <strain evidence="9 10">MIT 96-1001</strain>
    </source>
</reference>
<keyword evidence="6 7" id="KW-0472">Membrane</keyword>
<protein>
    <submittedName>
        <fullName evidence="9">Phosphoethanolamine transferase</fullName>
    </submittedName>
</protein>
<keyword evidence="3 9" id="KW-0808">Transferase</keyword>
<feature type="transmembrane region" description="Helical" evidence="7">
    <location>
        <begin position="156"/>
        <end position="174"/>
    </location>
</feature>
<name>A0A4U8T1C5_9HELI</name>
<proteinExistence type="predicted"/>
<feature type="non-terminal residue" evidence="9">
    <location>
        <position position="552"/>
    </location>
</feature>
<comment type="caution">
    <text evidence="9">The sequence shown here is derived from an EMBL/GenBank/DDBJ whole genome shotgun (WGS) entry which is preliminary data.</text>
</comment>
<feature type="domain" description="Sulfatase N-terminal" evidence="8">
    <location>
        <begin position="233"/>
        <end position="545"/>
    </location>
</feature>
<dbReference type="Proteomes" id="UP000029921">
    <property type="component" value="Unassembled WGS sequence"/>
</dbReference>
<evidence type="ECO:0000256" key="4">
    <source>
        <dbReference type="ARBA" id="ARBA00022692"/>
    </source>
</evidence>
<evidence type="ECO:0000256" key="3">
    <source>
        <dbReference type="ARBA" id="ARBA00022679"/>
    </source>
</evidence>
<evidence type="ECO:0000256" key="6">
    <source>
        <dbReference type="ARBA" id="ARBA00023136"/>
    </source>
</evidence>
<dbReference type="SUPFAM" id="SSF53649">
    <property type="entry name" value="Alkaline phosphatase-like"/>
    <property type="match status" value="1"/>
</dbReference>
<organism evidence="9 10">
    <name type="scientific">Helicobacter magdeburgensis</name>
    <dbReference type="NCBI Taxonomy" id="471858"/>
    <lineage>
        <taxon>Bacteria</taxon>
        <taxon>Pseudomonadati</taxon>
        <taxon>Campylobacterota</taxon>
        <taxon>Epsilonproteobacteria</taxon>
        <taxon>Campylobacterales</taxon>
        <taxon>Helicobacteraceae</taxon>
        <taxon>Helicobacter</taxon>
    </lineage>
</organism>
<evidence type="ECO:0000256" key="5">
    <source>
        <dbReference type="ARBA" id="ARBA00022989"/>
    </source>
</evidence>
<dbReference type="EMBL" id="JRPE02000007">
    <property type="protein sequence ID" value="TLD92317.1"/>
    <property type="molecule type" value="Genomic_DNA"/>
</dbReference>
<dbReference type="CDD" id="cd16017">
    <property type="entry name" value="LptA"/>
    <property type="match status" value="1"/>
</dbReference>
<evidence type="ECO:0000259" key="8">
    <source>
        <dbReference type="Pfam" id="PF00884"/>
    </source>
</evidence>
<feature type="transmembrane region" description="Helical" evidence="7">
    <location>
        <begin position="69"/>
        <end position="93"/>
    </location>
</feature>
<evidence type="ECO:0000256" key="2">
    <source>
        <dbReference type="ARBA" id="ARBA00022475"/>
    </source>
</evidence>
<dbReference type="RefSeq" id="WP_138128922.1">
    <property type="nucleotide sequence ID" value="NZ_JRPE02000007.1"/>
</dbReference>
<dbReference type="GO" id="GO:0009244">
    <property type="term" value="P:lipopolysaccharide core region biosynthetic process"/>
    <property type="evidence" value="ECO:0007669"/>
    <property type="project" value="TreeGrafter"/>
</dbReference>
<dbReference type="Gene3D" id="3.40.720.10">
    <property type="entry name" value="Alkaline Phosphatase, subunit A"/>
    <property type="match status" value="1"/>
</dbReference>
<dbReference type="PANTHER" id="PTHR30443">
    <property type="entry name" value="INNER MEMBRANE PROTEIN"/>
    <property type="match status" value="1"/>
</dbReference>
<keyword evidence="2" id="KW-1003">Cell membrane</keyword>
<feature type="transmembrane region" description="Helical" evidence="7">
    <location>
        <begin position="40"/>
        <end position="62"/>
    </location>
</feature>
<dbReference type="InterPro" id="IPR040423">
    <property type="entry name" value="PEA_transferase"/>
</dbReference>
<keyword evidence="10" id="KW-1185">Reference proteome</keyword>
<feature type="transmembrane region" description="Helical" evidence="7">
    <location>
        <begin position="126"/>
        <end position="144"/>
    </location>
</feature>
<evidence type="ECO:0000313" key="10">
    <source>
        <dbReference type="Proteomes" id="UP000029921"/>
    </source>
</evidence>
<evidence type="ECO:0000256" key="1">
    <source>
        <dbReference type="ARBA" id="ARBA00004651"/>
    </source>
</evidence>
<dbReference type="PANTHER" id="PTHR30443:SF0">
    <property type="entry name" value="PHOSPHOETHANOLAMINE TRANSFERASE EPTA"/>
    <property type="match status" value="1"/>
</dbReference>
<keyword evidence="4 7" id="KW-0812">Transmembrane</keyword>
<dbReference type="GO" id="GO:0005886">
    <property type="term" value="C:plasma membrane"/>
    <property type="evidence" value="ECO:0007669"/>
    <property type="project" value="UniProtKB-SubCell"/>
</dbReference>
<gene>
    <name evidence="9" type="ORF">LS74_006180</name>
</gene>
<dbReference type="InterPro" id="IPR017850">
    <property type="entry name" value="Alkaline_phosphatase_core_sf"/>
</dbReference>
<dbReference type="InterPro" id="IPR058130">
    <property type="entry name" value="PEA_transf_C"/>
</dbReference>